<evidence type="ECO:0000313" key="4">
    <source>
        <dbReference type="Proteomes" id="UP000183642"/>
    </source>
</evidence>
<gene>
    <name evidence="3" type="ORF">SAMN05660359_00450</name>
</gene>
<organism evidence="3 4">
    <name type="scientific">Geodermatophilus obscurus</name>
    <dbReference type="NCBI Taxonomy" id="1861"/>
    <lineage>
        <taxon>Bacteria</taxon>
        <taxon>Bacillati</taxon>
        <taxon>Actinomycetota</taxon>
        <taxon>Actinomycetes</taxon>
        <taxon>Geodermatophilales</taxon>
        <taxon>Geodermatophilaceae</taxon>
        <taxon>Geodermatophilus</taxon>
    </lineage>
</organism>
<dbReference type="SUPFAM" id="SSF52540">
    <property type="entry name" value="P-loop containing nucleoside triphosphate hydrolases"/>
    <property type="match status" value="1"/>
</dbReference>
<dbReference type="Proteomes" id="UP000183642">
    <property type="component" value="Unassembled WGS sequence"/>
</dbReference>
<sequence>MAGLVLEPVEVAGPSRWRWLLRTEDGEALASHQVVVPESDYEFGGFTDLYRWLRWQADPQRRVTAEAELTARVGAWIGERLLGPEVMAKLLAEVPATVQMSVPAELGFLPYRPWEIASWQGRVLAREGVGFVFDLPARPRSAVAQQPASVLRMLALFSQPTGGTPLGLRRERHALQQLISEVGQGQTPRAVQLRVLQYGATRQALEAAIGDADGWDVLHVSGHGRSGQLVLETPDGGPDPLGPAELVELLVPMWRRLRLVVLAACESGAATAAQTLRLLDRAEQAEQLEEQADKEAGLPPTAGGTPVDTVPAAPAGGNGGAPEEGWPGLGQALVAELGCVVLAMRYPVIDDFTIDLTGHFYRQLFERGQAVDTALARALPQAASDPPSLGAPAASLATPALMGPAVGLTLRPPPGTAAPVSLALAGFPDEPPRFVGRTAILTRARHALLPGSGQAGVLLHGMAGAGKTTAANELARQTVAGFTAAAWWTAPPADQWATALSSLATVLETRVNPKLASLGLSVQLVGNTATDTLLNAYLPVLAELVEQVRLLLVLDNLETLLTDHGHWLDPRFGRVVAALTGHTGASRVVLTSRTVPAGLDPERVVVLPVHALSRDEALLLARELPHLQALAHDTEPATSTTDPQVAADRALLARTLTVVQGHPKMLELADAAAADPEILVERVAAAEAAAADRGTPLAAFLDTGHTAADPGQLLPALQGWTRAAATALPEPARLLLQLLTAAEPGDRTSIVLDGTWAGLWRRLARPGDPPPWPDALGPLVAAALVEPEPVGDPGDPDGPDRPVRYRVHPGVADTVRDDTPAEVRTAADTELAAYWYTVFDHARQREEKEETGRLVLCAALAASAYLLRLHHWDTASFLIEHALMRDTSPGTTAAALPHLQAIAAATAGTDREPIDRSVLARAVARIDPAEGERRLRDVFEQATARGQHRPAIAAAGDLANLLRDRGRYAEALAVPDRMAELTLRAGLGPWTQLTSAARRVQLLSFTGSPQPVLDEVQRLRRRMHQLPDQPGDDEAVDPWNVRELILGTGSSAARDLGRWQEALDLNAERLDSLRRRGANPYELARAALDDYWPLRRLGRLPEADRLLRDCQDQFEQAGDARQLGNVLSARADLADRQGYREAAIRLEAIALRYKYAAGRPDDIAVSHNNLASSQQESGQNPGVWLPHLLAATLLRRLTGANRLQENLRSLARQLTDLATTAALPRTVGQIRDSVEQVEGVRLGDLLDALQPDPGRQQAALDEIIHTARTPPPDQAVDIQPHLDRWEPALAAILAATGGDQAARQHVDQRLDGLADNPDWAALAGALRRVMAGERAPDTLLPGLNPIDTAIVTRLLDALTGHTEPGSGGDLPASDHGRRDTRVAIHPARRAGMAVTRWLRRTPR</sequence>
<evidence type="ECO:0000313" key="3">
    <source>
        <dbReference type="EMBL" id="SFN88966.1"/>
    </source>
</evidence>
<feature type="domain" description="Orc1-like AAA ATPase" evidence="2">
    <location>
        <begin position="433"/>
        <end position="588"/>
    </location>
</feature>
<dbReference type="InterPro" id="IPR027417">
    <property type="entry name" value="P-loop_NTPase"/>
</dbReference>
<feature type="region of interest" description="Disordered" evidence="1">
    <location>
        <begin position="288"/>
        <end position="324"/>
    </location>
</feature>
<feature type="region of interest" description="Disordered" evidence="1">
    <location>
        <begin position="1360"/>
        <end position="1379"/>
    </location>
</feature>
<dbReference type="Gene3D" id="3.40.50.300">
    <property type="entry name" value="P-loop containing nucleotide triphosphate hydrolases"/>
    <property type="match status" value="1"/>
</dbReference>
<dbReference type="RefSeq" id="WP_177225066.1">
    <property type="nucleotide sequence ID" value="NZ_FOWE01000001.1"/>
</dbReference>
<dbReference type="Pfam" id="PF13191">
    <property type="entry name" value="AAA_16"/>
    <property type="match status" value="1"/>
</dbReference>
<proteinExistence type="predicted"/>
<dbReference type="PANTHER" id="PTHR47691:SF3">
    <property type="entry name" value="HTH-TYPE TRANSCRIPTIONAL REGULATOR RV0890C-RELATED"/>
    <property type="match status" value="1"/>
</dbReference>
<protein>
    <submittedName>
        <fullName evidence="3">AAA ATPase domain-containing protein</fullName>
    </submittedName>
</protein>
<dbReference type="PANTHER" id="PTHR47691">
    <property type="entry name" value="REGULATOR-RELATED"/>
    <property type="match status" value="1"/>
</dbReference>
<evidence type="ECO:0000256" key="1">
    <source>
        <dbReference type="SAM" id="MobiDB-lite"/>
    </source>
</evidence>
<evidence type="ECO:0000259" key="2">
    <source>
        <dbReference type="Pfam" id="PF13191"/>
    </source>
</evidence>
<keyword evidence="4" id="KW-1185">Reference proteome</keyword>
<name>A0A1I5CQ27_9ACTN</name>
<dbReference type="InterPro" id="IPR041664">
    <property type="entry name" value="AAA_16"/>
</dbReference>
<dbReference type="EMBL" id="FOWE01000001">
    <property type="protein sequence ID" value="SFN88966.1"/>
    <property type="molecule type" value="Genomic_DNA"/>
</dbReference>
<reference evidence="4" key="1">
    <citation type="submission" date="2016-10" db="EMBL/GenBank/DDBJ databases">
        <authorList>
            <person name="Varghese N."/>
            <person name="Submissions S."/>
        </authorList>
    </citation>
    <scope>NUCLEOTIDE SEQUENCE [LARGE SCALE GENOMIC DNA]</scope>
    <source>
        <strain evidence="4">DSM 43161</strain>
    </source>
</reference>
<accession>A0A1I5CQ27</accession>